<evidence type="ECO:0000313" key="1">
    <source>
        <dbReference type="EMBL" id="EHJ38304.1"/>
    </source>
</evidence>
<proteinExistence type="predicted"/>
<comment type="caution">
    <text evidence="1">The sequence shown here is derived from an EMBL/GenBank/DDBJ whole genome shotgun (WGS) entry which is preliminary data.</text>
</comment>
<organism evidence="1 2">
    <name type="scientific">Leyella stercorea DSM 18206</name>
    <dbReference type="NCBI Taxonomy" id="1002367"/>
    <lineage>
        <taxon>Bacteria</taxon>
        <taxon>Pseudomonadati</taxon>
        <taxon>Bacteroidota</taxon>
        <taxon>Bacteroidia</taxon>
        <taxon>Bacteroidales</taxon>
        <taxon>Prevotellaceae</taxon>
        <taxon>Leyella</taxon>
    </lineage>
</organism>
<dbReference type="EMBL" id="AFZZ01000178">
    <property type="protein sequence ID" value="EHJ38304.1"/>
    <property type="molecule type" value="Genomic_DNA"/>
</dbReference>
<protein>
    <submittedName>
        <fullName evidence="1">Uncharacterized protein</fullName>
    </submittedName>
</protein>
<dbReference type="Proteomes" id="UP000004407">
    <property type="component" value="Unassembled WGS sequence"/>
</dbReference>
<dbReference type="HOGENOM" id="CLU_3203663_0_0_10"/>
<gene>
    <name evidence="1" type="ORF">HMPREF0673_02082</name>
</gene>
<sequence>MLSTYLINVKRKHLLKKQLINTKRLRKGLHQDSRNGALMQPYVLF</sequence>
<accession>G6AZL7</accession>
<name>G6AZL7_9BACT</name>
<reference evidence="1 2" key="1">
    <citation type="submission" date="2011-08" db="EMBL/GenBank/DDBJ databases">
        <authorList>
            <person name="Weinstock G."/>
            <person name="Sodergren E."/>
            <person name="Clifton S."/>
            <person name="Fulton L."/>
            <person name="Fulton B."/>
            <person name="Courtney L."/>
            <person name="Fronick C."/>
            <person name="Harrison M."/>
            <person name="Strong C."/>
            <person name="Farmer C."/>
            <person name="Delahaunty K."/>
            <person name="Markovic C."/>
            <person name="Hall O."/>
            <person name="Minx P."/>
            <person name="Tomlinson C."/>
            <person name="Mitreva M."/>
            <person name="Hou S."/>
            <person name="Chen J."/>
            <person name="Wollam A."/>
            <person name="Pepin K.H."/>
            <person name="Johnson M."/>
            <person name="Bhonagiri V."/>
            <person name="Zhang X."/>
            <person name="Suruliraj S."/>
            <person name="Warren W."/>
            <person name="Chinwalla A."/>
            <person name="Mardis E.R."/>
            <person name="Wilson R.K."/>
        </authorList>
    </citation>
    <scope>NUCLEOTIDE SEQUENCE [LARGE SCALE GENOMIC DNA]</scope>
    <source>
        <strain evidence="1 2">DSM 18206</strain>
    </source>
</reference>
<evidence type="ECO:0000313" key="2">
    <source>
        <dbReference type="Proteomes" id="UP000004407"/>
    </source>
</evidence>
<dbReference type="AlphaFoldDB" id="G6AZL7"/>